<dbReference type="InterPro" id="IPR043130">
    <property type="entry name" value="CDP-OH_PTrfase_TM_dom"/>
</dbReference>
<evidence type="ECO:0000256" key="12">
    <source>
        <dbReference type="ARBA" id="ARBA00023209"/>
    </source>
</evidence>
<dbReference type="EMBL" id="AP019774">
    <property type="protein sequence ID" value="BCD70035.1"/>
    <property type="molecule type" value="Genomic_DNA"/>
</dbReference>
<dbReference type="InterPro" id="IPR004570">
    <property type="entry name" value="Phosphatidylglycerol_P_synth"/>
</dbReference>
<keyword evidence="6" id="KW-0444">Lipid biosynthesis</keyword>
<keyword evidence="9" id="KW-1133">Transmembrane helix</keyword>
<sequence length="186" mass="21154">MQWIRHIPNTLTLLRIALSIFLLFFILHAPTFFKLSKAHADYASAFIFILAALTDFLDGTIARRYHFKTLFGEIFDPLADKILILAAFLGLLHLGRITPWVPFVILGREFFIAGLRVSVSYMGKNIAVSQLGKYKTLLQVCAIFFLLADIHIYGVMVGYFLVALAVFATLYSGADYVFKYYQLVRN</sequence>
<dbReference type="GO" id="GO:0008444">
    <property type="term" value="F:CDP-diacylglycerol-glycerol-3-phosphate 3-phosphatidyltransferase activity"/>
    <property type="evidence" value="ECO:0007669"/>
    <property type="project" value="UniProtKB-UniRule"/>
</dbReference>
<evidence type="ECO:0000256" key="15">
    <source>
        <dbReference type="NCBIfam" id="TIGR00560"/>
    </source>
</evidence>
<dbReference type="PROSITE" id="PS00379">
    <property type="entry name" value="CDP_ALCOHOL_P_TRANSF"/>
    <property type="match status" value="1"/>
</dbReference>
<keyword evidence="11" id="KW-0472">Membrane</keyword>
<comment type="pathway">
    <text evidence="2">Phospholipid metabolism; phosphatidylglycerol biosynthesis; phosphatidylglycerol from CDP-diacylglycerol: step 1/2.</text>
</comment>
<evidence type="ECO:0000256" key="7">
    <source>
        <dbReference type="ARBA" id="ARBA00022679"/>
    </source>
</evidence>
<evidence type="ECO:0000256" key="5">
    <source>
        <dbReference type="ARBA" id="ARBA00014944"/>
    </source>
</evidence>
<proteinExistence type="inferred from homology"/>
<dbReference type="EC" id="2.7.8.5" evidence="4 15"/>
<evidence type="ECO:0000256" key="8">
    <source>
        <dbReference type="ARBA" id="ARBA00022692"/>
    </source>
</evidence>
<evidence type="ECO:0000256" key="16">
    <source>
        <dbReference type="RuleBase" id="RU003750"/>
    </source>
</evidence>
<dbReference type="Proteomes" id="UP000317935">
    <property type="component" value="Chromosome"/>
</dbReference>
<dbReference type="Pfam" id="PF01066">
    <property type="entry name" value="CDP-OH_P_transf"/>
    <property type="match status" value="1"/>
</dbReference>
<keyword evidence="7 16" id="KW-0808">Transferase</keyword>
<evidence type="ECO:0000256" key="3">
    <source>
        <dbReference type="ARBA" id="ARBA00010441"/>
    </source>
</evidence>
<evidence type="ECO:0000256" key="13">
    <source>
        <dbReference type="ARBA" id="ARBA00023264"/>
    </source>
</evidence>
<dbReference type="PANTHER" id="PTHR14269">
    <property type="entry name" value="CDP-DIACYLGLYCEROL--GLYCEROL-3-PHOSPHATE 3-PHOSPHATIDYLTRANSFERASE-RELATED"/>
    <property type="match status" value="1"/>
</dbReference>
<evidence type="ECO:0000256" key="2">
    <source>
        <dbReference type="ARBA" id="ARBA00005042"/>
    </source>
</evidence>
<comment type="subcellular location">
    <subcellularLocation>
        <location evidence="1">Membrane</location>
        <topology evidence="1">Multi-pass membrane protein</topology>
    </subcellularLocation>
</comment>
<evidence type="ECO:0000256" key="10">
    <source>
        <dbReference type="ARBA" id="ARBA00023098"/>
    </source>
</evidence>
<keyword evidence="12" id="KW-0594">Phospholipid biosynthesis</keyword>
<dbReference type="GO" id="GO:0016020">
    <property type="term" value="C:membrane"/>
    <property type="evidence" value="ECO:0007669"/>
    <property type="project" value="UniProtKB-SubCell"/>
</dbReference>
<dbReference type="NCBIfam" id="TIGR00560">
    <property type="entry name" value="pgsA"/>
    <property type="match status" value="1"/>
</dbReference>
<keyword evidence="10" id="KW-0443">Lipid metabolism</keyword>
<comment type="similarity">
    <text evidence="3 16">Belongs to the CDP-alcohol phosphatidyltransferase class-I family.</text>
</comment>
<name>A0A6J4CXW6_9HELI</name>
<evidence type="ECO:0000313" key="18">
    <source>
        <dbReference type="Proteomes" id="UP000317935"/>
    </source>
</evidence>
<dbReference type="RefSeq" id="WP_050780185.1">
    <property type="nucleotide sequence ID" value="NZ_AP019774.1"/>
</dbReference>
<reference evidence="17 18" key="1">
    <citation type="submission" date="2019-06" db="EMBL/GenBank/DDBJ databases">
        <title>Complete genome sequence of Helicobacter suis SNTW101c.</title>
        <authorList>
            <person name="Rimbara E."/>
            <person name="Suzuki M."/>
            <person name="Matsui H."/>
            <person name="Nakamura M."/>
            <person name="Mori S."/>
            <person name="Shibayama K."/>
        </authorList>
    </citation>
    <scope>NUCLEOTIDE SEQUENCE [LARGE SCALE GENOMIC DNA]</scope>
    <source>
        <strain evidence="17 18">SNTW101c</strain>
    </source>
</reference>
<dbReference type="GO" id="GO:0046474">
    <property type="term" value="P:glycerophospholipid biosynthetic process"/>
    <property type="evidence" value="ECO:0007669"/>
    <property type="project" value="TreeGrafter"/>
</dbReference>
<dbReference type="PANTHER" id="PTHR14269:SF62">
    <property type="entry name" value="CDP-DIACYLGLYCEROL--GLYCEROL-3-PHOSPHATE 3-PHOSPHATIDYLTRANSFERASE 1, CHLOROPLASTIC"/>
    <property type="match status" value="1"/>
</dbReference>
<comment type="catalytic activity">
    <reaction evidence="14">
        <text>a CDP-1,2-diacyl-sn-glycerol + sn-glycerol 3-phosphate = a 1,2-diacyl-sn-glycero-3-phospho-(1'-sn-glycero-3'-phosphate) + CMP + H(+)</text>
        <dbReference type="Rhea" id="RHEA:12593"/>
        <dbReference type="ChEBI" id="CHEBI:15378"/>
        <dbReference type="ChEBI" id="CHEBI:57597"/>
        <dbReference type="ChEBI" id="CHEBI:58332"/>
        <dbReference type="ChEBI" id="CHEBI:60110"/>
        <dbReference type="ChEBI" id="CHEBI:60377"/>
        <dbReference type="EC" id="2.7.8.5"/>
    </reaction>
</comment>
<evidence type="ECO:0000256" key="6">
    <source>
        <dbReference type="ARBA" id="ARBA00022516"/>
    </source>
</evidence>
<evidence type="ECO:0000256" key="1">
    <source>
        <dbReference type="ARBA" id="ARBA00004141"/>
    </source>
</evidence>
<dbReference type="OrthoDB" id="9796672at2"/>
<gene>
    <name evidence="17" type="primary">pgsA</name>
    <name evidence="17" type="ORF">SNTW_06800</name>
</gene>
<evidence type="ECO:0000256" key="4">
    <source>
        <dbReference type="ARBA" id="ARBA00013170"/>
    </source>
</evidence>
<evidence type="ECO:0000256" key="9">
    <source>
        <dbReference type="ARBA" id="ARBA00022989"/>
    </source>
</evidence>
<dbReference type="InterPro" id="IPR050324">
    <property type="entry name" value="CDP-alcohol_PTase-I"/>
</dbReference>
<dbReference type="InterPro" id="IPR000462">
    <property type="entry name" value="CDP-OH_P_trans"/>
</dbReference>
<organism evidence="17 18">
    <name type="scientific">Helicobacter suis</name>
    <dbReference type="NCBI Taxonomy" id="104628"/>
    <lineage>
        <taxon>Bacteria</taxon>
        <taxon>Pseudomonadati</taxon>
        <taxon>Campylobacterota</taxon>
        <taxon>Epsilonproteobacteria</taxon>
        <taxon>Campylobacterales</taxon>
        <taxon>Helicobacteraceae</taxon>
        <taxon>Helicobacter</taxon>
    </lineage>
</organism>
<dbReference type="InterPro" id="IPR048254">
    <property type="entry name" value="CDP_ALCOHOL_P_TRANSF_CS"/>
</dbReference>
<keyword evidence="8" id="KW-0812">Transmembrane</keyword>
<evidence type="ECO:0000313" key="17">
    <source>
        <dbReference type="EMBL" id="BCD70035.1"/>
    </source>
</evidence>
<accession>A0A6J4CXW6</accession>
<dbReference type="AlphaFoldDB" id="A0A6J4CXW6"/>
<dbReference type="PIRSF" id="PIRSF000847">
    <property type="entry name" value="Phos_ph_gly_syn"/>
    <property type="match status" value="1"/>
</dbReference>
<evidence type="ECO:0000256" key="14">
    <source>
        <dbReference type="ARBA" id="ARBA00048586"/>
    </source>
</evidence>
<evidence type="ECO:0000256" key="11">
    <source>
        <dbReference type="ARBA" id="ARBA00023136"/>
    </source>
</evidence>
<protein>
    <recommendedName>
        <fullName evidence="5 15">CDP-diacylglycerol--glycerol-3-phosphate 3-phosphatidyltransferase</fullName>
        <ecNumber evidence="4 15">2.7.8.5</ecNumber>
    </recommendedName>
</protein>
<dbReference type="Gene3D" id="1.20.120.1760">
    <property type="match status" value="1"/>
</dbReference>
<keyword evidence="13" id="KW-1208">Phospholipid metabolism</keyword>